<protein>
    <submittedName>
        <fullName evidence="1">Uncharacterized protein</fullName>
    </submittedName>
</protein>
<sequence>MKEEEENMQNQARKSLSLIFLCLCYQYNERMVIRASKKRFVIRVESSVKECQWEYHLSLSQKAKLF</sequence>
<dbReference type="AlphaFoldDB" id="A0A2C9VWJ5"/>
<evidence type="ECO:0000313" key="1">
    <source>
        <dbReference type="EMBL" id="OAY50626.1"/>
    </source>
</evidence>
<gene>
    <name evidence="1" type="ORF">MANES_05G151300</name>
</gene>
<organism evidence="1">
    <name type="scientific">Manihot esculenta</name>
    <name type="common">Cassava</name>
    <name type="synonym">Jatropha manihot</name>
    <dbReference type="NCBI Taxonomy" id="3983"/>
    <lineage>
        <taxon>Eukaryota</taxon>
        <taxon>Viridiplantae</taxon>
        <taxon>Streptophyta</taxon>
        <taxon>Embryophyta</taxon>
        <taxon>Tracheophyta</taxon>
        <taxon>Spermatophyta</taxon>
        <taxon>Magnoliopsida</taxon>
        <taxon>eudicotyledons</taxon>
        <taxon>Gunneridae</taxon>
        <taxon>Pentapetalae</taxon>
        <taxon>rosids</taxon>
        <taxon>fabids</taxon>
        <taxon>Malpighiales</taxon>
        <taxon>Euphorbiaceae</taxon>
        <taxon>Crotonoideae</taxon>
        <taxon>Manihoteae</taxon>
        <taxon>Manihot</taxon>
    </lineage>
</organism>
<reference evidence="1" key="1">
    <citation type="submission" date="2016-02" db="EMBL/GenBank/DDBJ databases">
        <title>WGS assembly of Manihot esculenta.</title>
        <authorList>
            <person name="Bredeson J.V."/>
            <person name="Prochnik S.E."/>
            <person name="Lyons J.B."/>
            <person name="Schmutz J."/>
            <person name="Grimwood J."/>
            <person name="Vrebalov J."/>
            <person name="Bart R.S."/>
            <person name="Amuge T."/>
            <person name="Ferguson M.E."/>
            <person name="Green R."/>
            <person name="Putnam N."/>
            <person name="Stites J."/>
            <person name="Rounsley S."/>
            <person name="Rokhsar D.S."/>
        </authorList>
    </citation>
    <scope>NUCLEOTIDE SEQUENCE [LARGE SCALE GENOMIC DNA]</scope>
    <source>
        <tissue evidence="1">Leaf</tissue>
    </source>
</reference>
<dbReference type="EMBL" id="CM004391">
    <property type="protein sequence ID" value="OAY50626.1"/>
    <property type="molecule type" value="Genomic_DNA"/>
</dbReference>
<name>A0A2C9VWJ5_MANES</name>
<accession>A0A2C9VWJ5</accession>
<proteinExistence type="predicted"/>